<reference evidence="1 2" key="1">
    <citation type="submission" date="2015-10" db="EMBL/GenBank/DDBJ databases">
        <title>Genome sequencing of Penicillium freii.</title>
        <authorList>
            <person name="Nguyen H.D."/>
            <person name="Visagie C.M."/>
            <person name="Seifert K.A."/>
        </authorList>
    </citation>
    <scope>NUCLEOTIDE SEQUENCE [LARGE SCALE GENOMIC DNA]</scope>
    <source>
        <strain evidence="1 2">DAOM 242723</strain>
    </source>
</reference>
<gene>
    <name evidence="1" type="ORF">ACN42_g7306</name>
</gene>
<comment type="caution">
    <text evidence="1">The sequence shown here is derived from an EMBL/GenBank/DDBJ whole genome shotgun (WGS) entry which is preliminary data.</text>
</comment>
<proteinExistence type="predicted"/>
<accession>A0A101MFT9</accession>
<organism evidence="1 2">
    <name type="scientific">Penicillium freii</name>
    <dbReference type="NCBI Taxonomy" id="48697"/>
    <lineage>
        <taxon>Eukaryota</taxon>
        <taxon>Fungi</taxon>
        <taxon>Dikarya</taxon>
        <taxon>Ascomycota</taxon>
        <taxon>Pezizomycotina</taxon>
        <taxon>Eurotiomycetes</taxon>
        <taxon>Eurotiomycetidae</taxon>
        <taxon>Eurotiales</taxon>
        <taxon>Aspergillaceae</taxon>
        <taxon>Penicillium</taxon>
    </lineage>
</organism>
<dbReference type="AlphaFoldDB" id="A0A101MFT9"/>
<evidence type="ECO:0000313" key="2">
    <source>
        <dbReference type="Proteomes" id="UP000055045"/>
    </source>
</evidence>
<name>A0A101MFT9_PENFR</name>
<keyword evidence="2" id="KW-1185">Reference proteome</keyword>
<dbReference type="OrthoDB" id="4280033at2759"/>
<dbReference type="EMBL" id="LLXE01000205">
    <property type="protein sequence ID" value="KUM59821.1"/>
    <property type="molecule type" value="Genomic_DNA"/>
</dbReference>
<evidence type="ECO:0000313" key="1">
    <source>
        <dbReference type="EMBL" id="KUM59821.1"/>
    </source>
</evidence>
<sequence>MQSAFDLIKTSIYIDSTDADRLLPSSGSDYWKARSTITETLPEYEAQYPPKGKADKNYLNVRKYISQFKAVNEQAYLARLKDSEDHRIKSGWLKERIQKNLGIEVKVATKKIPSVVGPITALDGPGTLAQNAGVSGFQDALTTACTQYREEDPNHWTALQSAVGAMEGAKCKLPPGV</sequence>
<protein>
    <submittedName>
        <fullName evidence="1">Uncharacterized protein</fullName>
    </submittedName>
</protein>
<dbReference type="Proteomes" id="UP000055045">
    <property type="component" value="Unassembled WGS sequence"/>
</dbReference>